<reference evidence="7 8" key="1">
    <citation type="submission" date="2023-01" db="EMBL/GenBank/DDBJ databases">
        <title>Novel species of the genus Vogesella isolated from rivers.</title>
        <authorList>
            <person name="Lu H."/>
        </authorList>
    </citation>
    <scope>NUCLEOTIDE SEQUENCE [LARGE SCALE GENOMIC DNA]</scope>
    <source>
        <strain evidence="7 8">DC21W</strain>
    </source>
</reference>
<accession>A0ABT5IU04</accession>
<dbReference type="Proteomes" id="UP001219956">
    <property type="component" value="Unassembled WGS sequence"/>
</dbReference>
<keyword evidence="4 6" id="KW-1133">Transmembrane helix</keyword>
<dbReference type="Pfam" id="PF01810">
    <property type="entry name" value="LysE"/>
    <property type="match status" value="1"/>
</dbReference>
<feature type="transmembrane region" description="Helical" evidence="6">
    <location>
        <begin position="38"/>
        <end position="57"/>
    </location>
</feature>
<keyword evidence="8" id="KW-1185">Reference proteome</keyword>
<organism evidence="7 8">
    <name type="scientific">Vogesella aquatica</name>
    <dbReference type="NCBI Taxonomy" id="2984206"/>
    <lineage>
        <taxon>Bacteria</taxon>
        <taxon>Pseudomonadati</taxon>
        <taxon>Pseudomonadota</taxon>
        <taxon>Betaproteobacteria</taxon>
        <taxon>Neisseriales</taxon>
        <taxon>Chromobacteriaceae</taxon>
        <taxon>Vogesella</taxon>
    </lineage>
</organism>
<proteinExistence type="predicted"/>
<evidence type="ECO:0000256" key="4">
    <source>
        <dbReference type="ARBA" id="ARBA00022989"/>
    </source>
</evidence>
<dbReference type="EMBL" id="JAQQLF010000002">
    <property type="protein sequence ID" value="MDC7716052.1"/>
    <property type="molecule type" value="Genomic_DNA"/>
</dbReference>
<dbReference type="PANTHER" id="PTHR30086">
    <property type="entry name" value="ARGININE EXPORTER PROTEIN ARGO"/>
    <property type="match status" value="1"/>
</dbReference>
<dbReference type="PANTHER" id="PTHR30086:SF20">
    <property type="entry name" value="ARGININE EXPORTER PROTEIN ARGO-RELATED"/>
    <property type="match status" value="1"/>
</dbReference>
<evidence type="ECO:0000256" key="1">
    <source>
        <dbReference type="ARBA" id="ARBA00004651"/>
    </source>
</evidence>
<comment type="caution">
    <text evidence="7">The sequence shown here is derived from an EMBL/GenBank/DDBJ whole genome shotgun (WGS) entry which is preliminary data.</text>
</comment>
<dbReference type="RefSeq" id="WP_272750496.1">
    <property type="nucleotide sequence ID" value="NZ_JAQQLF010000002.1"/>
</dbReference>
<feature type="transmembrane region" description="Helical" evidence="6">
    <location>
        <begin position="64"/>
        <end position="85"/>
    </location>
</feature>
<protein>
    <submittedName>
        <fullName evidence="7">LysE family translocator</fullName>
    </submittedName>
</protein>
<keyword evidence="5 6" id="KW-0472">Membrane</keyword>
<dbReference type="InterPro" id="IPR001123">
    <property type="entry name" value="LeuE-type"/>
</dbReference>
<evidence type="ECO:0000313" key="8">
    <source>
        <dbReference type="Proteomes" id="UP001219956"/>
    </source>
</evidence>
<comment type="subcellular location">
    <subcellularLocation>
        <location evidence="1">Cell membrane</location>
        <topology evidence="1">Multi-pass membrane protein</topology>
    </subcellularLocation>
</comment>
<keyword evidence="2" id="KW-1003">Cell membrane</keyword>
<feature type="transmembrane region" description="Helical" evidence="6">
    <location>
        <begin position="139"/>
        <end position="163"/>
    </location>
</feature>
<name>A0ABT5IU04_9NEIS</name>
<evidence type="ECO:0000313" key="7">
    <source>
        <dbReference type="EMBL" id="MDC7716052.1"/>
    </source>
</evidence>
<feature type="transmembrane region" description="Helical" evidence="6">
    <location>
        <begin position="175"/>
        <end position="195"/>
    </location>
</feature>
<evidence type="ECO:0000256" key="2">
    <source>
        <dbReference type="ARBA" id="ARBA00022475"/>
    </source>
</evidence>
<evidence type="ECO:0000256" key="6">
    <source>
        <dbReference type="SAM" id="Phobius"/>
    </source>
</evidence>
<gene>
    <name evidence="7" type="ORF">PQU95_02295</name>
</gene>
<sequence>MNTAALLIYLSVMALTPGPNNLILAASGLNHGFGRTVPSLLGISTGIALQSAIIILFMSQLAPLLGALKPALTLAGCAYLLYLAWQMKQAGTLGKQAEEQQPMSFMGGIWFQWLNPKTWMMSLNMGMVFLPQDMPAGQAAVLFFLLVFITMMPCISVWAGAGVALQKLLNTPRRLACFNGTMALTLAGTALWLLLDSLPAGRLGAANFPI</sequence>
<keyword evidence="3 6" id="KW-0812">Transmembrane</keyword>
<evidence type="ECO:0000256" key="5">
    <source>
        <dbReference type="ARBA" id="ARBA00023136"/>
    </source>
</evidence>
<evidence type="ECO:0000256" key="3">
    <source>
        <dbReference type="ARBA" id="ARBA00022692"/>
    </source>
</evidence>